<dbReference type="InterPro" id="IPR013083">
    <property type="entry name" value="Znf_RING/FYVE/PHD"/>
</dbReference>
<dbReference type="SMART" id="SM00238">
    <property type="entry name" value="BIR"/>
    <property type="match status" value="1"/>
</dbReference>
<protein>
    <submittedName>
        <fullName evidence="3">Uncharacterized protein LOC101861355</fullName>
    </submittedName>
</protein>
<evidence type="ECO:0000256" key="1">
    <source>
        <dbReference type="SAM" id="MobiDB-lite"/>
    </source>
</evidence>
<reference evidence="3" key="1">
    <citation type="submission" date="2025-08" db="UniProtKB">
        <authorList>
            <consortium name="RefSeq"/>
        </authorList>
    </citation>
    <scope>IDENTIFICATION</scope>
</reference>
<dbReference type="PANTHER" id="PTHR10044:SF139">
    <property type="entry name" value="DEATH-ASSOCIATED INHIBITOR OF APOPTOSIS 2"/>
    <property type="match status" value="1"/>
</dbReference>
<organism evidence="2 3">
    <name type="scientific">Aplysia californica</name>
    <name type="common">California sea hare</name>
    <dbReference type="NCBI Taxonomy" id="6500"/>
    <lineage>
        <taxon>Eukaryota</taxon>
        <taxon>Metazoa</taxon>
        <taxon>Spiralia</taxon>
        <taxon>Lophotrochozoa</taxon>
        <taxon>Mollusca</taxon>
        <taxon>Gastropoda</taxon>
        <taxon>Heterobranchia</taxon>
        <taxon>Euthyneura</taxon>
        <taxon>Tectipleura</taxon>
        <taxon>Aplysiida</taxon>
        <taxon>Aplysioidea</taxon>
        <taxon>Aplysiidae</taxon>
        <taxon>Aplysia</taxon>
    </lineage>
</organism>
<dbReference type="InterPro" id="IPR001370">
    <property type="entry name" value="BIR_rpt"/>
</dbReference>
<feature type="region of interest" description="Disordered" evidence="1">
    <location>
        <begin position="31"/>
        <end position="99"/>
    </location>
</feature>
<dbReference type="RefSeq" id="XP_012936602.1">
    <property type="nucleotide sequence ID" value="XM_013081148.2"/>
</dbReference>
<dbReference type="GeneID" id="101861355"/>
<feature type="compositionally biased region" description="Polar residues" evidence="1">
    <location>
        <begin position="31"/>
        <end position="43"/>
    </location>
</feature>
<evidence type="ECO:0000313" key="2">
    <source>
        <dbReference type="Proteomes" id="UP000694888"/>
    </source>
</evidence>
<dbReference type="PROSITE" id="PS50143">
    <property type="entry name" value="BIR_REPEAT_2"/>
    <property type="match status" value="2"/>
</dbReference>
<proteinExistence type="predicted"/>
<accession>A0ABM0ZXM4</accession>
<dbReference type="Proteomes" id="UP000694888">
    <property type="component" value="Unplaced"/>
</dbReference>
<dbReference type="SUPFAM" id="SSF57924">
    <property type="entry name" value="Inhibitor of apoptosis (IAP) repeat"/>
    <property type="match status" value="2"/>
</dbReference>
<dbReference type="InterPro" id="IPR050784">
    <property type="entry name" value="IAP"/>
</dbReference>
<name>A0ABM0ZXM4_APLCA</name>
<gene>
    <name evidence="3" type="primary">LOC101861355</name>
</gene>
<evidence type="ECO:0000313" key="3">
    <source>
        <dbReference type="RefSeq" id="XP_012936602.1"/>
    </source>
</evidence>
<feature type="compositionally biased region" description="Polar residues" evidence="1">
    <location>
        <begin position="71"/>
        <end position="83"/>
    </location>
</feature>
<dbReference type="Pfam" id="PF13920">
    <property type="entry name" value="zf-C3HC4_3"/>
    <property type="match status" value="1"/>
</dbReference>
<sequence>MGLYKGKIPGFYFRSPGHLKMTKITSINSVDDAQLPSTENTPDSIPDLEHSVDMEGSGDPDDGTHELESDISPSVDSFPTTASGDEEQESPETAETATVSKPPMIKELALAFWFYIGSCGILKKYLGVKDYTEKPTNYEISSLPINYGCNTENALWVFPVISIITGYIQYEELNEERCRLLTFRPEVNYLSRKALAKNGFYYFGNGHRIACYFCKRWGTALGDPEGLQEIRSCHHTNCPMVTGEPCNNIPLSVSSCQDPTAESQTVAEQPTDENNDIPLGRWLDQAARDDVPVRRERLLSLQNDCGIEDHRRIMSPPLYPLLSRPETRRLYFPISIDSRIIENFSGAGFFFAEESICCFWCGIRFAFERVALQVVDIWELHAQEKPTCVYLILRMGLANVQRWSGHSQIQHSPLQEAAVSRPIQEEGETASSTCRACNRRPREVRFLPCGHVVYCADCASVQFCYDCHRPVHDRIRANP</sequence>
<dbReference type="Gene3D" id="3.30.40.10">
    <property type="entry name" value="Zinc/RING finger domain, C3HC4 (zinc finger)"/>
    <property type="match status" value="1"/>
</dbReference>
<dbReference type="Pfam" id="PF00653">
    <property type="entry name" value="BIR"/>
    <property type="match status" value="1"/>
</dbReference>
<dbReference type="Gene3D" id="1.10.1170.10">
    <property type="entry name" value="Inhibitor Of Apoptosis Protein (2mihbC-IAP-1), Chain A"/>
    <property type="match status" value="2"/>
</dbReference>
<keyword evidence="2" id="KW-1185">Reference proteome</keyword>
<dbReference type="PANTHER" id="PTHR10044">
    <property type="entry name" value="INHIBITOR OF APOPTOSIS"/>
    <property type="match status" value="1"/>
</dbReference>